<dbReference type="RefSeq" id="XP_009170761.1">
    <property type="nucleotide sequence ID" value="XM_009172497.1"/>
</dbReference>
<dbReference type="Proteomes" id="UP000054324">
    <property type="component" value="Unassembled WGS sequence"/>
</dbReference>
<dbReference type="GeneID" id="20321247"/>
<evidence type="ECO:0000313" key="2">
    <source>
        <dbReference type="Proteomes" id="UP000054324"/>
    </source>
</evidence>
<gene>
    <name evidence="1" type="ORF">T265_07068</name>
</gene>
<feature type="non-terminal residue" evidence="1">
    <location>
        <position position="71"/>
    </location>
</feature>
<evidence type="ECO:0000313" key="1">
    <source>
        <dbReference type="EMBL" id="KER25498.1"/>
    </source>
</evidence>
<reference evidence="1 2" key="1">
    <citation type="submission" date="2013-11" db="EMBL/GenBank/DDBJ databases">
        <title>Opisthorchis viverrini - life in the bile duct.</title>
        <authorList>
            <person name="Young N.D."/>
            <person name="Nagarajan N."/>
            <person name="Lin S.J."/>
            <person name="Korhonen P.K."/>
            <person name="Jex A.R."/>
            <person name="Hall R.S."/>
            <person name="Safavi-Hemami H."/>
            <person name="Kaewkong W."/>
            <person name="Bertrand D."/>
            <person name="Gao S."/>
            <person name="Seet Q."/>
            <person name="Wongkham S."/>
            <person name="Teh B.T."/>
            <person name="Wongkham C."/>
            <person name="Intapan P.M."/>
            <person name="Maleewong W."/>
            <person name="Yang X."/>
            <person name="Hu M."/>
            <person name="Wang Z."/>
            <person name="Hofmann A."/>
            <person name="Sternberg P.W."/>
            <person name="Tan P."/>
            <person name="Wang J."/>
            <person name="Gasser R.B."/>
        </authorList>
    </citation>
    <scope>NUCLEOTIDE SEQUENCE [LARGE SCALE GENOMIC DNA]</scope>
</reference>
<dbReference type="EMBL" id="KL596775">
    <property type="protein sequence ID" value="KER25498.1"/>
    <property type="molecule type" value="Genomic_DNA"/>
</dbReference>
<organism evidence="1 2">
    <name type="scientific">Opisthorchis viverrini</name>
    <name type="common">Southeast Asian liver fluke</name>
    <dbReference type="NCBI Taxonomy" id="6198"/>
    <lineage>
        <taxon>Eukaryota</taxon>
        <taxon>Metazoa</taxon>
        <taxon>Spiralia</taxon>
        <taxon>Lophotrochozoa</taxon>
        <taxon>Platyhelminthes</taxon>
        <taxon>Trematoda</taxon>
        <taxon>Digenea</taxon>
        <taxon>Opisthorchiida</taxon>
        <taxon>Opisthorchiata</taxon>
        <taxon>Opisthorchiidae</taxon>
        <taxon>Opisthorchis</taxon>
    </lineage>
</organism>
<sequence length="71" mass="8098">AGIRCANGTVRDELNNRVITYEDGCRFCKFIKYGAGNDYEYKCEKGNLWENKAGDYCCEHKDCNLSESLAM</sequence>
<proteinExistence type="predicted"/>
<name>A0A074ZEA1_OPIVI</name>
<accession>A0A074ZEA1</accession>
<dbReference type="OrthoDB" id="10418435at2759"/>
<dbReference type="CTD" id="20321247"/>
<keyword evidence="2" id="KW-1185">Reference proteome</keyword>
<dbReference type="KEGG" id="ovi:T265_07068"/>
<dbReference type="AlphaFoldDB" id="A0A074ZEA1"/>
<protein>
    <submittedName>
        <fullName evidence="1">Uncharacterized protein</fullName>
    </submittedName>
</protein>
<feature type="non-terminal residue" evidence="1">
    <location>
        <position position="1"/>
    </location>
</feature>